<feature type="transmembrane region" description="Helical" evidence="6">
    <location>
        <begin position="149"/>
        <end position="169"/>
    </location>
</feature>
<feature type="transmembrane region" description="Helical" evidence="6">
    <location>
        <begin position="67"/>
        <end position="85"/>
    </location>
</feature>
<keyword evidence="4 6" id="KW-1133">Transmembrane helix</keyword>
<dbReference type="Pfam" id="PF01169">
    <property type="entry name" value="GDT1"/>
    <property type="match status" value="2"/>
</dbReference>
<dbReference type="GO" id="GO:0016020">
    <property type="term" value="C:membrane"/>
    <property type="evidence" value="ECO:0007669"/>
    <property type="project" value="UniProtKB-SubCell"/>
</dbReference>
<feature type="transmembrane region" description="Helical" evidence="6">
    <location>
        <begin position="97"/>
        <end position="118"/>
    </location>
</feature>
<keyword evidence="5 6" id="KW-0472">Membrane</keyword>
<accession>A0ABD6AYF8</accession>
<evidence type="ECO:0000256" key="4">
    <source>
        <dbReference type="ARBA" id="ARBA00022989"/>
    </source>
</evidence>
<reference evidence="7 8" key="1">
    <citation type="journal article" date="2019" name="Int. J. Syst. Evol. Microbiol.">
        <title>The Global Catalogue of Microorganisms (GCM) 10K type strain sequencing project: providing services to taxonomists for standard genome sequencing and annotation.</title>
        <authorList>
            <consortium name="The Broad Institute Genomics Platform"/>
            <consortium name="The Broad Institute Genome Sequencing Center for Infectious Disease"/>
            <person name="Wu L."/>
            <person name="Ma J."/>
        </authorList>
    </citation>
    <scope>NUCLEOTIDE SEQUENCE [LARGE SCALE GENOMIC DNA]</scope>
    <source>
        <strain evidence="7 8">CGMCC 1.12563</strain>
    </source>
</reference>
<gene>
    <name evidence="7" type="ORF">ACFSBT_15060</name>
</gene>
<evidence type="ECO:0000256" key="2">
    <source>
        <dbReference type="ARBA" id="ARBA00009190"/>
    </source>
</evidence>
<feature type="transmembrane region" description="Helical" evidence="6">
    <location>
        <begin position="189"/>
        <end position="207"/>
    </location>
</feature>
<keyword evidence="8" id="KW-1185">Reference proteome</keyword>
<dbReference type="PANTHER" id="PTHR12608:SF1">
    <property type="entry name" value="TRANSMEMBRANE PROTEIN 165"/>
    <property type="match status" value="1"/>
</dbReference>
<evidence type="ECO:0000256" key="6">
    <source>
        <dbReference type="SAM" id="Phobius"/>
    </source>
</evidence>
<feature type="transmembrane region" description="Helical" evidence="6">
    <location>
        <begin position="246"/>
        <end position="264"/>
    </location>
</feature>
<dbReference type="EMBL" id="JBHUDC010000008">
    <property type="protein sequence ID" value="MFD1514599.1"/>
    <property type="molecule type" value="Genomic_DNA"/>
</dbReference>
<sequence>MSSDRLGRAFVTASVVAQSPELQSFVRQYADYGPLLASFLVNTLGTFGDKGQLVVVTLASRYDAKRVFVGAMGAFCVWSALEVAFGQALLGAIPPGVMGPLTGALFVLFGAWTAKSAFDRTQVDRRATPSRTDGGLASGLSGRVLPDAVFARVGTFGGVLASFVLVGVAEFGDKTQLLTVNLAVVFPDAPLSVFVGVVAALALRTGVDALIGERVEASLPTAVIEAGAAVVFVAFGLFVLGVLPEIGLVVVLLAVLLGVVAWGLRERRTD</sequence>
<evidence type="ECO:0000313" key="8">
    <source>
        <dbReference type="Proteomes" id="UP001597187"/>
    </source>
</evidence>
<feature type="transmembrane region" description="Helical" evidence="6">
    <location>
        <begin position="219"/>
        <end position="240"/>
    </location>
</feature>
<comment type="similarity">
    <text evidence="2">Belongs to the GDT1 family.</text>
</comment>
<dbReference type="InterPro" id="IPR001727">
    <property type="entry name" value="GDT1-like"/>
</dbReference>
<name>A0ABD6AYF8_9EURY</name>
<evidence type="ECO:0000256" key="3">
    <source>
        <dbReference type="ARBA" id="ARBA00022692"/>
    </source>
</evidence>
<proteinExistence type="inferred from homology"/>
<evidence type="ECO:0000256" key="5">
    <source>
        <dbReference type="ARBA" id="ARBA00023136"/>
    </source>
</evidence>
<keyword evidence="3 6" id="KW-0812">Transmembrane</keyword>
<dbReference type="AlphaFoldDB" id="A0ABD6AYF8"/>
<dbReference type="PANTHER" id="PTHR12608">
    <property type="entry name" value="TRANSMEMBRANE PROTEIN HTP-1 RELATED"/>
    <property type="match status" value="1"/>
</dbReference>
<evidence type="ECO:0000256" key="1">
    <source>
        <dbReference type="ARBA" id="ARBA00004141"/>
    </source>
</evidence>
<dbReference type="RefSeq" id="WP_250874541.1">
    <property type="nucleotide sequence ID" value="NZ_JALXFV010000008.1"/>
</dbReference>
<comment type="caution">
    <text evidence="7">The sequence shown here is derived from an EMBL/GenBank/DDBJ whole genome shotgun (WGS) entry which is preliminary data.</text>
</comment>
<comment type="subcellular location">
    <subcellularLocation>
        <location evidence="1">Membrane</location>
        <topology evidence="1">Multi-pass membrane protein</topology>
    </subcellularLocation>
</comment>
<organism evidence="7 8">
    <name type="scientific">Halomarina rubra</name>
    <dbReference type="NCBI Taxonomy" id="2071873"/>
    <lineage>
        <taxon>Archaea</taxon>
        <taxon>Methanobacteriati</taxon>
        <taxon>Methanobacteriota</taxon>
        <taxon>Stenosarchaea group</taxon>
        <taxon>Halobacteria</taxon>
        <taxon>Halobacteriales</taxon>
        <taxon>Natronomonadaceae</taxon>
        <taxon>Halomarina</taxon>
    </lineage>
</organism>
<dbReference type="Proteomes" id="UP001597187">
    <property type="component" value="Unassembled WGS sequence"/>
</dbReference>
<protein>
    <submittedName>
        <fullName evidence="7">TMEM165/GDT1 family protein</fullName>
    </submittedName>
</protein>
<evidence type="ECO:0000313" key="7">
    <source>
        <dbReference type="EMBL" id="MFD1514599.1"/>
    </source>
</evidence>